<name>A0ABD0W2K8_UMBPY</name>
<evidence type="ECO:0000313" key="5">
    <source>
        <dbReference type="EMBL" id="KAL0964426.1"/>
    </source>
</evidence>
<comment type="similarity">
    <text evidence="1">Belongs to the mab-21 family.</text>
</comment>
<dbReference type="Pfam" id="PF20266">
    <property type="entry name" value="Mab-21_C"/>
    <property type="match status" value="1"/>
</dbReference>
<feature type="compositionally biased region" description="Basic and acidic residues" evidence="2">
    <location>
        <begin position="19"/>
        <end position="30"/>
    </location>
</feature>
<protein>
    <recommendedName>
        <fullName evidence="7">Cyclic GMP-AMP synthase</fullName>
    </recommendedName>
</protein>
<reference evidence="5 6" key="1">
    <citation type="submission" date="2024-06" db="EMBL/GenBank/DDBJ databases">
        <authorList>
            <person name="Pan Q."/>
            <person name="Wen M."/>
            <person name="Jouanno E."/>
            <person name="Zahm M."/>
            <person name="Klopp C."/>
            <person name="Cabau C."/>
            <person name="Louis A."/>
            <person name="Berthelot C."/>
            <person name="Parey E."/>
            <person name="Roest Crollius H."/>
            <person name="Montfort J."/>
            <person name="Robinson-Rechavi M."/>
            <person name="Bouchez O."/>
            <person name="Lampietro C."/>
            <person name="Lopez Roques C."/>
            <person name="Donnadieu C."/>
            <person name="Postlethwait J."/>
            <person name="Bobe J."/>
            <person name="Verreycken H."/>
            <person name="Guiguen Y."/>
        </authorList>
    </citation>
    <scope>NUCLEOTIDE SEQUENCE [LARGE SCALE GENOMIC DNA]</scope>
    <source>
        <strain evidence="5">Up_M1</strain>
        <tissue evidence="5">Testis</tissue>
    </source>
</reference>
<dbReference type="PANTHER" id="PTHR10656">
    <property type="entry name" value="CELL FATE DETERMINING PROTEIN MAB21-RELATED"/>
    <property type="match status" value="1"/>
</dbReference>
<accession>A0ABD0W2K8</accession>
<dbReference type="InterPro" id="IPR046906">
    <property type="entry name" value="Mab-21_HhH/H2TH-like"/>
</dbReference>
<evidence type="ECO:0000259" key="4">
    <source>
        <dbReference type="Pfam" id="PF20266"/>
    </source>
</evidence>
<dbReference type="AlphaFoldDB" id="A0ABD0W2K8"/>
<dbReference type="InterPro" id="IPR046903">
    <property type="entry name" value="Mab-21-like_nuc_Trfase"/>
</dbReference>
<evidence type="ECO:0000256" key="1">
    <source>
        <dbReference type="ARBA" id="ARBA00008307"/>
    </source>
</evidence>
<dbReference type="Proteomes" id="UP001557470">
    <property type="component" value="Unassembled WGS sequence"/>
</dbReference>
<dbReference type="Gene3D" id="3.30.460.90">
    <property type="match status" value="1"/>
</dbReference>
<dbReference type="Pfam" id="PF03281">
    <property type="entry name" value="Mab-21"/>
    <property type="match status" value="1"/>
</dbReference>
<gene>
    <name evidence="5" type="ORF">UPYG_G00323690</name>
</gene>
<dbReference type="EMBL" id="JAGEUA010000010">
    <property type="protein sequence ID" value="KAL0964426.1"/>
    <property type="molecule type" value="Genomic_DNA"/>
</dbReference>
<evidence type="ECO:0000313" key="6">
    <source>
        <dbReference type="Proteomes" id="UP001557470"/>
    </source>
</evidence>
<evidence type="ECO:0000256" key="2">
    <source>
        <dbReference type="SAM" id="MobiDB-lite"/>
    </source>
</evidence>
<feature type="compositionally biased region" description="Basic and acidic residues" evidence="2">
    <location>
        <begin position="43"/>
        <end position="55"/>
    </location>
</feature>
<sequence length="525" mass="59232">MSRRDKPTIRAKSPARSKTGREKPPMRDKSPAPSFCKSPVPSKGREKPQKRDKSPAHGHGRNPVRSNIGREKPPERKVPAPVRGKSPVRARNIGNPNETMKDTKGRQQITEQDEIKKTKAPKQPTRISEGKTAMVQLKETASLTMDRKGDRVHSNTEKVLAKTLALLKLKKTRISESASVVNEVVDLIKAHMNKNTKCFEHVSSLKTGSYYENVKISDPDEFDVMFPVPIRRVNVRPFGTDGAFYSVELKREKHSLEPFLQDDNTLSASEMLTAFRNEVKTSVKERKDVILEKKKKGCPAVTLLIGEVPISLDIVLGLEVRSSWPAFTSEGFKIENWLGTKVKKDLKSKPYYLVPKYEGNGTKENDGVLAKDAWRISFSHVEKFVLKNHGSLKTCCEAGGTRCCRKDCLKLLKHLLDLLKKDYSCLSKFCSYHVKTTLLHACCSRPHDNQWEAAQLGLCFQQLLGDFVRHLKDGKLPNFFIPEQNLLGSGIITKNCKFLAQLIEEEQNNGFPIFCKREETSFSSS</sequence>
<feature type="compositionally biased region" description="Basic and acidic residues" evidence="2">
    <location>
        <begin position="68"/>
        <end position="78"/>
    </location>
</feature>
<proteinExistence type="inferred from homology"/>
<keyword evidence="6" id="KW-1185">Reference proteome</keyword>
<dbReference type="PANTHER" id="PTHR10656:SF35">
    <property type="entry name" value="CYCLIC GMP-AMP SYNTHASE"/>
    <property type="match status" value="1"/>
</dbReference>
<feature type="domain" description="Mab-21-like nucleotidyltransferase" evidence="3">
    <location>
        <begin position="210"/>
        <end position="388"/>
    </location>
</feature>
<evidence type="ECO:0008006" key="7">
    <source>
        <dbReference type="Google" id="ProtNLM"/>
    </source>
</evidence>
<organism evidence="5 6">
    <name type="scientific">Umbra pygmaea</name>
    <name type="common">Eastern mudminnow</name>
    <dbReference type="NCBI Taxonomy" id="75934"/>
    <lineage>
        <taxon>Eukaryota</taxon>
        <taxon>Metazoa</taxon>
        <taxon>Chordata</taxon>
        <taxon>Craniata</taxon>
        <taxon>Vertebrata</taxon>
        <taxon>Euteleostomi</taxon>
        <taxon>Actinopterygii</taxon>
        <taxon>Neopterygii</taxon>
        <taxon>Teleostei</taxon>
        <taxon>Protacanthopterygii</taxon>
        <taxon>Esociformes</taxon>
        <taxon>Umbridae</taxon>
        <taxon>Umbra</taxon>
    </lineage>
</organism>
<feature type="domain" description="Mab-21-like HhH/H2TH-like" evidence="4">
    <location>
        <begin position="404"/>
        <end position="504"/>
    </location>
</feature>
<dbReference type="FunFam" id="1.10.1410.40:FF:000007">
    <property type="entry name" value="Cyclic GMP-AMP synthase"/>
    <property type="match status" value="1"/>
</dbReference>
<feature type="region of interest" description="Disordered" evidence="2">
    <location>
        <begin position="1"/>
        <end position="127"/>
    </location>
</feature>
<comment type="caution">
    <text evidence="5">The sequence shown here is derived from an EMBL/GenBank/DDBJ whole genome shotgun (WGS) entry which is preliminary data.</text>
</comment>
<dbReference type="InterPro" id="IPR024810">
    <property type="entry name" value="MAB21L/cGLR"/>
</dbReference>
<dbReference type="SMART" id="SM01265">
    <property type="entry name" value="Mab-21"/>
    <property type="match status" value="1"/>
</dbReference>
<evidence type="ECO:0000259" key="3">
    <source>
        <dbReference type="Pfam" id="PF03281"/>
    </source>
</evidence>
<dbReference type="Gene3D" id="1.10.1410.40">
    <property type="match status" value="1"/>
</dbReference>